<keyword evidence="3" id="KW-1185">Reference proteome</keyword>
<organism evidence="2 3">
    <name type="scientific">Eubacterium oxidoreducens</name>
    <dbReference type="NCBI Taxonomy" id="1732"/>
    <lineage>
        <taxon>Bacteria</taxon>
        <taxon>Bacillati</taxon>
        <taxon>Bacillota</taxon>
        <taxon>Clostridia</taxon>
        <taxon>Eubacteriales</taxon>
        <taxon>Eubacteriaceae</taxon>
        <taxon>Eubacterium</taxon>
    </lineage>
</organism>
<dbReference type="CDD" id="cd00838">
    <property type="entry name" value="MPP_superfamily"/>
    <property type="match status" value="1"/>
</dbReference>
<evidence type="ECO:0000313" key="3">
    <source>
        <dbReference type="Proteomes" id="UP000199228"/>
    </source>
</evidence>
<dbReference type="STRING" id="1732.SAMN02910417_00193"/>
<feature type="domain" description="Calcineurin-like phosphoesterase" evidence="1">
    <location>
        <begin position="3"/>
        <end position="75"/>
    </location>
</feature>
<gene>
    <name evidence="2" type="ORF">SAMN02910417_00193</name>
</gene>
<protein>
    <submittedName>
        <fullName evidence="2">Calcineurin-like phosphoesterase</fullName>
    </submittedName>
</protein>
<dbReference type="Proteomes" id="UP000199228">
    <property type="component" value="Unassembled WGS sequence"/>
</dbReference>
<dbReference type="Gene3D" id="3.60.21.10">
    <property type="match status" value="1"/>
</dbReference>
<name>A0A1G6A2L3_EUBOX</name>
<sequence>MSKVFVIPDVHLKPWIFDKAEELLSQNEYNKIVCLGDLVDDWDQEKNLGLYGETFDAVEEFIERHPNFLLCYGNHRSLSRQLSVN</sequence>
<evidence type="ECO:0000259" key="1">
    <source>
        <dbReference type="Pfam" id="PF00149"/>
    </source>
</evidence>
<accession>A0A1G6A2L3</accession>
<dbReference type="Pfam" id="PF00149">
    <property type="entry name" value="Metallophos"/>
    <property type="match status" value="1"/>
</dbReference>
<dbReference type="EMBL" id="FMXR01000004">
    <property type="protein sequence ID" value="SDB02691.1"/>
    <property type="molecule type" value="Genomic_DNA"/>
</dbReference>
<dbReference type="SUPFAM" id="SSF56300">
    <property type="entry name" value="Metallo-dependent phosphatases"/>
    <property type="match status" value="1"/>
</dbReference>
<dbReference type="InterPro" id="IPR004843">
    <property type="entry name" value="Calcineurin-like_PHP"/>
</dbReference>
<dbReference type="OrthoDB" id="2033705at2"/>
<reference evidence="2 3" key="1">
    <citation type="submission" date="2016-10" db="EMBL/GenBank/DDBJ databases">
        <authorList>
            <person name="de Groot N.N."/>
        </authorList>
    </citation>
    <scope>NUCLEOTIDE SEQUENCE [LARGE SCALE GENOMIC DNA]</scope>
    <source>
        <strain evidence="2 3">DSM 3217</strain>
    </source>
</reference>
<dbReference type="GO" id="GO:0016787">
    <property type="term" value="F:hydrolase activity"/>
    <property type="evidence" value="ECO:0007669"/>
    <property type="project" value="InterPro"/>
</dbReference>
<dbReference type="InterPro" id="IPR029052">
    <property type="entry name" value="Metallo-depent_PP-like"/>
</dbReference>
<evidence type="ECO:0000313" key="2">
    <source>
        <dbReference type="EMBL" id="SDB02691.1"/>
    </source>
</evidence>
<proteinExistence type="predicted"/>
<dbReference type="RefSeq" id="WP_090171135.1">
    <property type="nucleotide sequence ID" value="NZ_FMXR01000004.1"/>
</dbReference>
<dbReference type="AlphaFoldDB" id="A0A1G6A2L3"/>